<organism evidence="2 3">
    <name type="scientific">Desulfitobacterium dichloroeliminans (strain LMG P-21439 / DCA1)</name>
    <dbReference type="NCBI Taxonomy" id="871963"/>
    <lineage>
        <taxon>Bacteria</taxon>
        <taxon>Bacillati</taxon>
        <taxon>Bacillota</taxon>
        <taxon>Clostridia</taxon>
        <taxon>Eubacteriales</taxon>
        <taxon>Desulfitobacteriaceae</taxon>
        <taxon>Desulfitobacterium</taxon>
    </lineage>
</organism>
<keyword evidence="3" id="KW-1185">Reference proteome</keyword>
<accession>L0F8T8</accession>
<proteinExistence type="predicted"/>
<evidence type="ECO:0000256" key="1">
    <source>
        <dbReference type="SAM" id="MobiDB-lite"/>
    </source>
</evidence>
<feature type="region of interest" description="Disordered" evidence="1">
    <location>
        <begin position="1"/>
        <end position="29"/>
    </location>
</feature>
<dbReference type="RefSeq" id="WP_015262359.1">
    <property type="nucleotide sequence ID" value="NC_019903.1"/>
</dbReference>
<feature type="compositionally biased region" description="Polar residues" evidence="1">
    <location>
        <begin position="17"/>
        <end position="28"/>
    </location>
</feature>
<sequence>MLKIPRGLFFRQRKSENNNGKSSDSALTDISEVEIPLTSIEDIGWVTNAIEPAQQRGPSESP</sequence>
<dbReference type="HOGENOM" id="CLU_2896723_0_0_9"/>
<gene>
    <name evidence="2" type="ordered locus">Desdi_1924</name>
</gene>
<evidence type="ECO:0000313" key="3">
    <source>
        <dbReference type="Proteomes" id="UP000010797"/>
    </source>
</evidence>
<name>L0F8T8_DESDL</name>
<dbReference type="AlphaFoldDB" id="L0F8T8"/>
<dbReference type="OrthoDB" id="1809728at2"/>
<reference evidence="3" key="1">
    <citation type="submission" date="2012-02" db="EMBL/GenBank/DDBJ databases">
        <title>Complete sequence of Desulfitobacterium dichloroeliminans LMG P-21439.</title>
        <authorList>
            <person name="Lucas S."/>
            <person name="Han J."/>
            <person name="Lapidus A."/>
            <person name="Cheng J.-F."/>
            <person name="Goodwin L."/>
            <person name="Pitluck S."/>
            <person name="Peters L."/>
            <person name="Ovchinnikova G."/>
            <person name="Teshima H."/>
            <person name="Detter J.C."/>
            <person name="Han C."/>
            <person name="Tapia R."/>
            <person name="Land M."/>
            <person name="Hauser L."/>
            <person name="Kyrpides N."/>
            <person name="Ivanova N."/>
            <person name="Pagani I."/>
            <person name="Kruse T."/>
            <person name="de Vos W.M."/>
            <person name="Boon N."/>
            <person name="Smidt H."/>
            <person name="Woyke T."/>
        </authorList>
    </citation>
    <scope>NUCLEOTIDE SEQUENCE [LARGE SCALE GENOMIC DNA]</scope>
    <source>
        <strain evidence="3">LMG P-21439 / DCA1</strain>
    </source>
</reference>
<dbReference type="EMBL" id="CP003344">
    <property type="protein sequence ID" value="AGA69373.1"/>
    <property type="molecule type" value="Genomic_DNA"/>
</dbReference>
<protein>
    <submittedName>
        <fullName evidence="2">Uncharacterized protein</fullName>
    </submittedName>
</protein>
<dbReference type="Proteomes" id="UP000010797">
    <property type="component" value="Chromosome"/>
</dbReference>
<dbReference type="KEGG" id="ddl:Desdi_1924"/>
<evidence type="ECO:0000313" key="2">
    <source>
        <dbReference type="EMBL" id="AGA69373.1"/>
    </source>
</evidence>